<dbReference type="Proteomes" id="UP000304951">
    <property type="component" value="Unassembled WGS sequence"/>
</dbReference>
<dbReference type="Gene3D" id="3.90.226.10">
    <property type="entry name" value="2-enoyl-CoA Hydratase, Chain A, domain 1"/>
    <property type="match status" value="1"/>
</dbReference>
<dbReference type="GO" id="GO:0005739">
    <property type="term" value="C:mitochondrion"/>
    <property type="evidence" value="ECO:0007669"/>
    <property type="project" value="TreeGrafter"/>
</dbReference>
<dbReference type="PANTHER" id="PTHR43149:SF1">
    <property type="entry name" value="DELTA(3,5)-DELTA(2,4)-DIENOYL-COA ISOMERASE, MITOCHONDRIAL"/>
    <property type="match status" value="1"/>
</dbReference>
<evidence type="ECO:0000256" key="9">
    <source>
        <dbReference type="ARBA" id="ARBA00023235"/>
    </source>
</evidence>
<dbReference type="UniPathway" id="UPA00659"/>
<sequence length="346" mass="38169">TRYSNHQVREVNRPNKSLGKGQQWTILKPRCGTARRKGVISLSCFFALCFLHLTTLDHTYILQPAIMASTYNYEYFNVTFPREYVAQVEINRPQKMNAFNETMWKGIGQIFERLSHDQEVRCVVLTSAGDRAFSAGLDVQSASETGVLSGNDGLDAARVAQRLRHHIDEFQASISQIEKCEKPVIAVLHGVSFGLALDMTLCADIRICVSTTRFAVKEVDIGLAADIGTLTRLPKANIPMSFIKDVALTARIFSAKEALAVGIVSAIYDTKAEALSKAVEKAELIASKSPVAIMGTKEVLNFSRDHSVQDGLRYVSVWNAAYCNTADVTDSLTAGIQKTKPRYAKL</sequence>
<evidence type="ECO:0000256" key="8">
    <source>
        <dbReference type="ARBA" id="ARBA00023140"/>
    </source>
</evidence>
<evidence type="ECO:0000313" key="12">
    <source>
        <dbReference type="Proteomes" id="UP000304951"/>
    </source>
</evidence>
<evidence type="ECO:0000256" key="2">
    <source>
        <dbReference type="ARBA" id="ARBA00005005"/>
    </source>
</evidence>
<keyword evidence="5" id="KW-0007">Acetylation</keyword>
<dbReference type="CDD" id="cd06558">
    <property type="entry name" value="crotonase-like"/>
    <property type="match status" value="1"/>
</dbReference>
<keyword evidence="9" id="KW-0413">Isomerase</keyword>
<keyword evidence="10" id="KW-1133">Transmembrane helix</keyword>
<dbReference type="GO" id="GO:0006635">
    <property type="term" value="P:fatty acid beta-oxidation"/>
    <property type="evidence" value="ECO:0007669"/>
    <property type="project" value="UniProtKB-UniPathway"/>
</dbReference>
<dbReference type="Gene3D" id="1.10.12.10">
    <property type="entry name" value="Lyase 2-enoyl-coa Hydratase, Chain A, domain 2"/>
    <property type="match status" value="1"/>
</dbReference>
<evidence type="ECO:0000256" key="3">
    <source>
        <dbReference type="ARBA" id="ARBA00005254"/>
    </source>
</evidence>
<evidence type="ECO:0000256" key="1">
    <source>
        <dbReference type="ARBA" id="ARBA00004275"/>
    </source>
</evidence>
<comment type="caution">
    <text evidence="11">The sequence shown here is derived from an EMBL/GenBank/DDBJ whole genome shotgun (WGS) entry which is preliminary data.</text>
</comment>
<evidence type="ECO:0000256" key="6">
    <source>
        <dbReference type="ARBA" id="ARBA00023026"/>
    </source>
</evidence>
<feature type="transmembrane region" description="Helical" evidence="10">
    <location>
        <begin position="38"/>
        <end position="56"/>
    </location>
</feature>
<keyword evidence="10" id="KW-0812">Transmembrane</keyword>
<dbReference type="InterPro" id="IPR045002">
    <property type="entry name" value="Ech1-like"/>
</dbReference>
<proteinExistence type="inferred from homology"/>
<comment type="similarity">
    <text evidence="3">Belongs to the enoyl-CoA hydratase/isomerase family.</text>
</comment>
<dbReference type="InterPro" id="IPR001753">
    <property type="entry name" value="Enoyl-CoA_hydra/iso"/>
</dbReference>
<dbReference type="InterPro" id="IPR029045">
    <property type="entry name" value="ClpP/crotonase-like_dom_sf"/>
</dbReference>
<dbReference type="SUPFAM" id="SSF52096">
    <property type="entry name" value="ClpP/crotonase"/>
    <property type="match status" value="1"/>
</dbReference>
<keyword evidence="7" id="KW-0443">Lipid metabolism</keyword>
<organism evidence="11 12">
    <name type="scientific">Aureobasidium pullulans</name>
    <name type="common">Black yeast</name>
    <name type="synonym">Pullularia pullulans</name>
    <dbReference type="NCBI Taxonomy" id="5580"/>
    <lineage>
        <taxon>Eukaryota</taxon>
        <taxon>Fungi</taxon>
        <taxon>Dikarya</taxon>
        <taxon>Ascomycota</taxon>
        <taxon>Pezizomycotina</taxon>
        <taxon>Dothideomycetes</taxon>
        <taxon>Dothideomycetidae</taxon>
        <taxon>Dothideales</taxon>
        <taxon>Saccotheciaceae</taxon>
        <taxon>Aureobasidium</taxon>
    </lineage>
</organism>
<dbReference type="GO" id="GO:0051750">
    <property type="term" value="F:delta(3,5)-delta(2,4)-dienoyl-CoA isomerase activity"/>
    <property type="evidence" value="ECO:0007669"/>
    <property type="project" value="TreeGrafter"/>
</dbReference>
<dbReference type="PANTHER" id="PTHR43149">
    <property type="entry name" value="ENOYL-COA HYDRATASE"/>
    <property type="match status" value="1"/>
</dbReference>
<dbReference type="FunFam" id="3.90.226.10:FF:000024">
    <property type="entry name" value="Delta3,5-delta2,4-dienoyl-CoA isomerase"/>
    <property type="match status" value="1"/>
</dbReference>
<evidence type="ECO:0000256" key="7">
    <source>
        <dbReference type="ARBA" id="ARBA00023098"/>
    </source>
</evidence>
<protein>
    <submittedName>
        <fullName evidence="11">ClpP/crotonase</fullName>
    </submittedName>
</protein>
<dbReference type="InterPro" id="IPR014748">
    <property type="entry name" value="Enoyl-CoA_hydra_C"/>
</dbReference>
<dbReference type="GO" id="GO:0005777">
    <property type="term" value="C:peroxisome"/>
    <property type="evidence" value="ECO:0007669"/>
    <property type="project" value="UniProtKB-SubCell"/>
</dbReference>
<comment type="pathway">
    <text evidence="2">Lipid metabolism; fatty acid beta-oxidation.</text>
</comment>
<evidence type="ECO:0000256" key="10">
    <source>
        <dbReference type="SAM" id="Phobius"/>
    </source>
</evidence>
<comment type="subcellular location">
    <subcellularLocation>
        <location evidence="1">Peroxisome</location>
    </subcellularLocation>
</comment>
<evidence type="ECO:0000256" key="4">
    <source>
        <dbReference type="ARBA" id="ARBA00022832"/>
    </source>
</evidence>
<keyword evidence="6" id="KW-0843">Virulence</keyword>
<keyword evidence="10" id="KW-0472">Membrane</keyword>
<dbReference type="EMBL" id="QZAF01000047">
    <property type="protein sequence ID" value="THV75056.1"/>
    <property type="molecule type" value="Genomic_DNA"/>
</dbReference>
<dbReference type="FunFam" id="1.10.12.10:FF:000004">
    <property type="entry name" value="Delta3,5-delta2,4-dienoyl-CoA isomerase"/>
    <property type="match status" value="1"/>
</dbReference>
<accession>A0A4S8SVC2</accession>
<dbReference type="Pfam" id="PF00378">
    <property type="entry name" value="ECH_1"/>
    <property type="match status" value="1"/>
</dbReference>
<gene>
    <name evidence="11" type="ORF">D6D28_02113</name>
</gene>
<evidence type="ECO:0000256" key="5">
    <source>
        <dbReference type="ARBA" id="ARBA00022990"/>
    </source>
</evidence>
<keyword evidence="8" id="KW-0576">Peroxisome</keyword>
<keyword evidence="4" id="KW-0276">Fatty acid metabolism</keyword>
<reference evidence="11 12" key="1">
    <citation type="submission" date="2018-10" db="EMBL/GenBank/DDBJ databases">
        <title>Fifty Aureobasidium pullulans genomes reveal a recombining polyextremotolerant generalist.</title>
        <authorList>
            <person name="Gostincar C."/>
            <person name="Turk M."/>
            <person name="Zajc J."/>
            <person name="Gunde-Cimerman N."/>
        </authorList>
    </citation>
    <scope>NUCLEOTIDE SEQUENCE [LARGE SCALE GENOMIC DNA]</scope>
    <source>
        <strain evidence="11 12">EXF-11900</strain>
    </source>
</reference>
<dbReference type="AlphaFoldDB" id="A0A4S8SVC2"/>
<name>A0A4S8SVC2_AURPU</name>
<evidence type="ECO:0000313" key="11">
    <source>
        <dbReference type="EMBL" id="THV75056.1"/>
    </source>
</evidence>
<feature type="non-terminal residue" evidence="11">
    <location>
        <position position="1"/>
    </location>
</feature>